<dbReference type="OrthoDB" id="2462219at2"/>
<evidence type="ECO:0008006" key="3">
    <source>
        <dbReference type="Google" id="ProtNLM"/>
    </source>
</evidence>
<protein>
    <recommendedName>
        <fullName evidence="3">Asparagine synthetase domain-containing protein</fullName>
    </recommendedName>
</protein>
<accession>A0A9Q8FQX3</accession>
<sequence>MLADQHYFKGFTLSEQPLKADHIRTIQLGKSILSFDRELQTAEYKGESHLVLIGYAVLAEDISLTAEQILERLDGLSVSDRHHLLNRLNGRYILLIAEDEIKIYPDATTMRPLFYCADYPVVASHSALAAESCRQLYGTELKCYSGEINGYLDYSRYEGVYKLNPNTYLSFGSQKTTRFFPDQPFETMALSEVLNQSIEYFSRIKEWLKMQDTYMTITAGIDSRLSLAVMHDPAIPLLTYNSLGKLSSLAKLTYENDVRTVQSIVDDLGLNHRLIHIENNDNVSDATKTYSSQFESTHSFSLSEKMAESNLKGKLHIKSNIFELAKLPVVTKYYETKDFRFMATIVKKKPKALHALSDDQMVEDYLKRADLSQEKAKGHYLADLYYQEQRMGNWHSNVTQETDNSVDIFILLNTREMLRLVTSAPVNVRKNRVLHREWINHFWPVLNFYPINDEGNLYELYREHNEQLVITGEGITFEDGEVLPKWPMTQTDIPFSVTNKSADRRMLDFRSYYSNPNALGTIKIKIGSETYNYQDIVAGHTIKLDAGDTVQCAIIFNKCYDRESWQKAARLTIK</sequence>
<dbReference type="EMBL" id="SCWD01000001">
    <property type="protein sequence ID" value="TDM03831.1"/>
    <property type="molecule type" value="Genomic_DNA"/>
</dbReference>
<keyword evidence="2" id="KW-1185">Reference proteome</keyword>
<evidence type="ECO:0000313" key="1">
    <source>
        <dbReference type="EMBL" id="TDM03831.1"/>
    </source>
</evidence>
<reference evidence="1 2" key="1">
    <citation type="submission" date="2019-01" db="EMBL/GenBank/DDBJ databases">
        <title>Draft genome sequences of the type strains of six Macrococcus species.</title>
        <authorList>
            <person name="Mazhar S."/>
            <person name="Altermann E."/>
            <person name="Hill C."/>
            <person name="Mcauliffe O."/>
        </authorList>
    </citation>
    <scope>NUCLEOTIDE SEQUENCE [LARGE SCALE GENOMIC DNA]</scope>
    <source>
        <strain evidence="1 2">ATCC 51828</strain>
    </source>
</reference>
<name>A0A9Q8FQX3_9STAP</name>
<dbReference type="RefSeq" id="WP_133416694.1">
    <property type="nucleotide sequence ID" value="NZ_SCWD01000001.1"/>
</dbReference>
<proteinExistence type="predicted"/>
<evidence type="ECO:0000313" key="2">
    <source>
        <dbReference type="Proteomes" id="UP000295280"/>
    </source>
</evidence>
<comment type="caution">
    <text evidence="1">The sequence shown here is derived from an EMBL/GenBank/DDBJ whole genome shotgun (WGS) entry which is preliminary data.</text>
</comment>
<dbReference type="Proteomes" id="UP000295280">
    <property type="component" value="Unassembled WGS sequence"/>
</dbReference>
<gene>
    <name evidence="1" type="ORF">ERX40_01315</name>
</gene>
<dbReference type="AlphaFoldDB" id="A0A9Q8FQX3"/>
<organism evidence="1 2">
    <name type="scientific">Macrococcus carouselicus</name>
    <dbReference type="NCBI Taxonomy" id="69969"/>
    <lineage>
        <taxon>Bacteria</taxon>
        <taxon>Bacillati</taxon>
        <taxon>Bacillota</taxon>
        <taxon>Bacilli</taxon>
        <taxon>Bacillales</taxon>
        <taxon>Staphylococcaceae</taxon>
        <taxon>Macrococcus</taxon>
    </lineage>
</organism>